<protein>
    <submittedName>
        <fullName evidence="1">Uncharacterized protein</fullName>
    </submittedName>
</protein>
<comment type="caution">
    <text evidence="1">The sequence shown here is derived from an EMBL/GenBank/DDBJ whole genome shotgun (WGS) entry which is preliminary data.</text>
</comment>
<feature type="non-terminal residue" evidence="1">
    <location>
        <position position="279"/>
    </location>
</feature>
<dbReference type="EMBL" id="BARU01009449">
    <property type="protein sequence ID" value="GAH37146.1"/>
    <property type="molecule type" value="Genomic_DNA"/>
</dbReference>
<organism evidence="1">
    <name type="scientific">marine sediment metagenome</name>
    <dbReference type="NCBI Taxonomy" id="412755"/>
    <lineage>
        <taxon>unclassified sequences</taxon>
        <taxon>metagenomes</taxon>
        <taxon>ecological metagenomes</taxon>
    </lineage>
</organism>
<reference evidence="1" key="1">
    <citation type="journal article" date="2014" name="Front. Microbiol.">
        <title>High frequency of phylogenetically diverse reductive dehalogenase-homologous genes in deep subseafloor sedimentary metagenomes.</title>
        <authorList>
            <person name="Kawai M."/>
            <person name="Futagami T."/>
            <person name="Toyoda A."/>
            <person name="Takaki Y."/>
            <person name="Nishi S."/>
            <person name="Hori S."/>
            <person name="Arai W."/>
            <person name="Tsubouchi T."/>
            <person name="Morono Y."/>
            <person name="Uchiyama I."/>
            <person name="Ito T."/>
            <person name="Fujiyama A."/>
            <person name="Inagaki F."/>
            <person name="Takami H."/>
        </authorList>
    </citation>
    <scope>NUCLEOTIDE SEQUENCE</scope>
    <source>
        <strain evidence="1">Expedition CK06-06</strain>
    </source>
</reference>
<name>X1EUT9_9ZZZZ</name>
<dbReference type="AlphaFoldDB" id="X1EUT9"/>
<evidence type="ECO:0000313" key="1">
    <source>
        <dbReference type="EMBL" id="GAH37146.1"/>
    </source>
</evidence>
<proteinExistence type="predicted"/>
<sequence>MLAAKNEVRVSDALKGSKRLGDNEPMDVILGNNGIEVKSIIGGKNPKITMHQDSLARKKAWAKANKSKLHTVVLQGDDVYYRKGCGSFRLSSMEKIDLKTLKGRVLGVPPKVPVGEPLSRVDLVKTIRKSINIDDATLAGLRDRILLDIQESIDFMKGVSSNFFQTKAKYTLKIKPLRGTVLAESNVQRGLVTLNQSEWTGPGRYRKLTEEVAQLYKKGFLAAKTPKDLIIHEWGHIWAERRFGPYIPSGKALQLEAFSGRRCRHHAQAESRVVMSNLP</sequence>
<gene>
    <name evidence="1" type="ORF">S03H2_18226</name>
</gene>
<accession>X1EUT9</accession>